<gene>
    <name evidence="1" type="ORF">P154DRAFT_580768</name>
</gene>
<evidence type="ECO:0000313" key="1">
    <source>
        <dbReference type="EMBL" id="KAF1995579.1"/>
    </source>
</evidence>
<evidence type="ECO:0000313" key="2">
    <source>
        <dbReference type="Proteomes" id="UP000799779"/>
    </source>
</evidence>
<dbReference type="Proteomes" id="UP000799779">
    <property type="component" value="Unassembled WGS sequence"/>
</dbReference>
<name>A0A6A5W3S7_9PLEO</name>
<reference evidence="1" key="1">
    <citation type="journal article" date="2020" name="Stud. Mycol.">
        <title>101 Dothideomycetes genomes: a test case for predicting lifestyles and emergence of pathogens.</title>
        <authorList>
            <person name="Haridas S."/>
            <person name="Albert R."/>
            <person name="Binder M."/>
            <person name="Bloem J."/>
            <person name="Labutti K."/>
            <person name="Salamov A."/>
            <person name="Andreopoulos B."/>
            <person name="Baker S."/>
            <person name="Barry K."/>
            <person name="Bills G."/>
            <person name="Bluhm B."/>
            <person name="Cannon C."/>
            <person name="Castanera R."/>
            <person name="Culley D."/>
            <person name="Daum C."/>
            <person name="Ezra D."/>
            <person name="Gonzalez J."/>
            <person name="Henrissat B."/>
            <person name="Kuo A."/>
            <person name="Liang C."/>
            <person name="Lipzen A."/>
            <person name="Lutzoni F."/>
            <person name="Magnuson J."/>
            <person name="Mondo S."/>
            <person name="Nolan M."/>
            <person name="Ohm R."/>
            <person name="Pangilinan J."/>
            <person name="Park H.-J."/>
            <person name="Ramirez L."/>
            <person name="Alfaro M."/>
            <person name="Sun H."/>
            <person name="Tritt A."/>
            <person name="Yoshinaga Y."/>
            <person name="Zwiers L.-H."/>
            <person name="Turgeon B."/>
            <person name="Goodwin S."/>
            <person name="Spatafora J."/>
            <person name="Crous P."/>
            <person name="Grigoriev I."/>
        </authorList>
    </citation>
    <scope>NUCLEOTIDE SEQUENCE</scope>
    <source>
        <strain evidence="1">CBS 123094</strain>
    </source>
</reference>
<sequence>MKPKLLLIYATISNKLVAAVTFYIALNGSDNGADQSRIYTPSVPFNFIADDSGKGGFMVNWVGPGALVSRGYRITER</sequence>
<accession>A0A6A5W3S7</accession>
<keyword evidence="2" id="KW-1185">Reference proteome</keyword>
<dbReference type="EMBL" id="ML977637">
    <property type="protein sequence ID" value="KAF1995579.1"/>
    <property type="molecule type" value="Genomic_DNA"/>
</dbReference>
<protein>
    <submittedName>
        <fullName evidence="1">Uncharacterized protein</fullName>
    </submittedName>
</protein>
<proteinExistence type="predicted"/>
<dbReference type="OrthoDB" id="10025010at2759"/>
<dbReference type="AlphaFoldDB" id="A0A6A5W3S7"/>
<organism evidence="1 2">
    <name type="scientific">Amniculicola lignicola CBS 123094</name>
    <dbReference type="NCBI Taxonomy" id="1392246"/>
    <lineage>
        <taxon>Eukaryota</taxon>
        <taxon>Fungi</taxon>
        <taxon>Dikarya</taxon>
        <taxon>Ascomycota</taxon>
        <taxon>Pezizomycotina</taxon>
        <taxon>Dothideomycetes</taxon>
        <taxon>Pleosporomycetidae</taxon>
        <taxon>Pleosporales</taxon>
        <taxon>Amniculicolaceae</taxon>
        <taxon>Amniculicola</taxon>
    </lineage>
</organism>